<keyword evidence="14" id="KW-0325">Glycoprotein</keyword>
<keyword evidence="13" id="KW-0472">Membrane</keyword>
<evidence type="ECO:0000256" key="11">
    <source>
        <dbReference type="ARBA" id="ARBA00022782"/>
    </source>
</evidence>
<comment type="function">
    <text evidence="1">Plays an essential role in mitochondrial ribosome biogenesis. As a component of a functional protein-RNA module, consisting of RCC1L, NGRN, RPUSD3, RPUSD4, TRUB2, FASTKD2 and 16S mitochondrial ribosomal RNA (16S mt-rRNA), controls 16S mt-rRNA abundance and is required for intra-mitochondrial translation of core subunits of the oxidative phosphorylation system.</text>
</comment>
<reference evidence="17" key="3">
    <citation type="submission" date="2025-09" db="UniProtKB">
        <authorList>
            <consortium name="Ensembl"/>
        </authorList>
    </citation>
    <scope>IDENTIFICATION</scope>
</reference>
<name>A0A8C5NFA2_GOUWI</name>
<dbReference type="PANTHER" id="PTHR13475">
    <property type="entry name" value="NEUGRIN"/>
    <property type="match status" value="1"/>
</dbReference>
<comment type="similarity">
    <text evidence="5">Belongs to the neugrin family.</text>
</comment>
<keyword evidence="8" id="KW-0217">Developmental protein</keyword>
<accession>A0A8C5NFA2</accession>
<dbReference type="Proteomes" id="UP000694680">
    <property type="component" value="Chromosome 7"/>
</dbReference>
<dbReference type="GO" id="GO:0030154">
    <property type="term" value="P:cell differentiation"/>
    <property type="evidence" value="ECO:0007669"/>
    <property type="project" value="UniProtKB-KW"/>
</dbReference>
<dbReference type="GO" id="GO:0005576">
    <property type="term" value="C:extracellular region"/>
    <property type="evidence" value="ECO:0007669"/>
    <property type="project" value="UniProtKB-SubCell"/>
</dbReference>
<evidence type="ECO:0000256" key="12">
    <source>
        <dbReference type="ARBA" id="ARBA00023128"/>
    </source>
</evidence>
<organism evidence="17 18">
    <name type="scientific">Gouania willdenowi</name>
    <name type="common">Blunt-snouted clingfish</name>
    <name type="synonym">Lepadogaster willdenowi</name>
    <dbReference type="NCBI Taxonomy" id="441366"/>
    <lineage>
        <taxon>Eukaryota</taxon>
        <taxon>Metazoa</taxon>
        <taxon>Chordata</taxon>
        <taxon>Craniata</taxon>
        <taxon>Vertebrata</taxon>
        <taxon>Euteleostomi</taxon>
        <taxon>Actinopterygii</taxon>
        <taxon>Neopterygii</taxon>
        <taxon>Teleostei</taxon>
        <taxon>Neoteleostei</taxon>
        <taxon>Acanthomorphata</taxon>
        <taxon>Ovalentaria</taxon>
        <taxon>Blenniimorphae</taxon>
        <taxon>Blenniiformes</taxon>
        <taxon>Gobiesocoidei</taxon>
        <taxon>Gobiesocidae</taxon>
        <taxon>Gobiesocinae</taxon>
        <taxon>Gouania</taxon>
    </lineage>
</organism>
<evidence type="ECO:0000313" key="17">
    <source>
        <dbReference type="Ensembl" id="ENSGWIP00000050904.1"/>
    </source>
</evidence>
<dbReference type="GO" id="GO:0005634">
    <property type="term" value="C:nucleus"/>
    <property type="evidence" value="ECO:0007669"/>
    <property type="project" value="UniProtKB-SubCell"/>
</dbReference>
<evidence type="ECO:0000256" key="2">
    <source>
        <dbReference type="ARBA" id="ARBA00004123"/>
    </source>
</evidence>
<reference evidence="17" key="1">
    <citation type="submission" date="2020-06" db="EMBL/GenBank/DDBJ databases">
        <authorList>
            <consortium name="Wellcome Sanger Institute Data Sharing"/>
        </authorList>
    </citation>
    <scope>NUCLEOTIDE SEQUENCE [LARGE SCALE GENOMIC DNA]</scope>
</reference>
<evidence type="ECO:0000256" key="13">
    <source>
        <dbReference type="ARBA" id="ARBA00023136"/>
    </source>
</evidence>
<evidence type="ECO:0000256" key="10">
    <source>
        <dbReference type="ARBA" id="ARBA00022729"/>
    </source>
</evidence>
<evidence type="ECO:0000256" key="14">
    <source>
        <dbReference type="ARBA" id="ARBA00023180"/>
    </source>
</evidence>
<evidence type="ECO:0000313" key="18">
    <source>
        <dbReference type="Proteomes" id="UP000694680"/>
    </source>
</evidence>
<keyword evidence="12" id="KW-0496">Mitochondrion</keyword>
<evidence type="ECO:0000256" key="3">
    <source>
        <dbReference type="ARBA" id="ARBA00004325"/>
    </source>
</evidence>
<dbReference type="Ensembl" id="ENSGWIT00000054965.1">
    <property type="protein sequence ID" value="ENSGWIP00000050904.1"/>
    <property type="gene ID" value="ENSGWIG00000024680.1"/>
</dbReference>
<keyword evidence="11" id="KW-0221">Differentiation</keyword>
<keyword evidence="9" id="KW-0964">Secreted</keyword>
<evidence type="ECO:0000256" key="8">
    <source>
        <dbReference type="ARBA" id="ARBA00022473"/>
    </source>
</evidence>
<dbReference type="PANTHER" id="PTHR13475:SF4">
    <property type="entry name" value="NEUGRIN"/>
    <property type="match status" value="1"/>
</dbReference>
<evidence type="ECO:0000256" key="1">
    <source>
        <dbReference type="ARBA" id="ARBA00003783"/>
    </source>
</evidence>
<dbReference type="GO" id="GO:0031966">
    <property type="term" value="C:mitochondrial membrane"/>
    <property type="evidence" value="ECO:0007669"/>
    <property type="project" value="UniProtKB-SubCell"/>
</dbReference>
<evidence type="ECO:0000256" key="5">
    <source>
        <dbReference type="ARBA" id="ARBA00008082"/>
    </source>
</evidence>
<proteinExistence type="inferred from homology"/>
<sequence length="289" mass="31908">MPLGGSTVNTTSTSTSTVTGKALVTCHGAGQTWRPLCSIDSLLVCVSPCPHMAVCSTPGSAAVRGQVVHAGSSPLCRRMETLRTRMWKRKSRLCEIKRKQKTVKFHILRRKMTPPGAPQRKLTWEAMEQIRFLKQDQPQEWSVHRLAESFSVHPDVIRRVLGSKFVPPPERKMKQNSKVMAFLRQNALPAGAAAHQPRETLPGNRAAATAVLQSGSTDGALVPVAPHQNLKRANSAEEVVPSEEDEEVWDGRVFTEEELEELRGVENVTPPVQVGNEFFDSDGNLLYSI</sequence>
<dbReference type="AlphaFoldDB" id="A0A8C5NFA2"/>
<comment type="subunit">
    <text evidence="6">Forms a regulatory protein-RNA complex, consisting of RCC1L, NGRN, RPUSD3, RPUSD4, TRUB2, FASTKD2 and 16S mt-rRNA. Interacts with 16S mt-rRNA; this interaction is direct.</text>
</comment>
<evidence type="ECO:0000256" key="16">
    <source>
        <dbReference type="ARBA" id="ARBA00029657"/>
    </source>
</evidence>
<evidence type="ECO:0000256" key="6">
    <source>
        <dbReference type="ARBA" id="ARBA00011308"/>
    </source>
</evidence>
<gene>
    <name evidence="17" type="primary">ngrn</name>
</gene>
<evidence type="ECO:0000256" key="7">
    <source>
        <dbReference type="ARBA" id="ARBA00016593"/>
    </source>
</evidence>
<reference evidence="17" key="2">
    <citation type="submission" date="2025-08" db="UniProtKB">
        <authorList>
            <consortium name="Ensembl"/>
        </authorList>
    </citation>
    <scope>IDENTIFICATION</scope>
</reference>
<keyword evidence="10" id="KW-0732">Signal</keyword>
<keyword evidence="15" id="KW-0539">Nucleus</keyword>
<keyword evidence="18" id="KW-1185">Reference proteome</keyword>
<evidence type="ECO:0000256" key="9">
    <source>
        <dbReference type="ARBA" id="ARBA00022525"/>
    </source>
</evidence>
<protein>
    <recommendedName>
        <fullName evidence="7">Neugrin</fullName>
    </recommendedName>
    <alternativeName>
        <fullName evidence="16">Neurite outgrowth-associated protein</fullName>
    </alternativeName>
</protein>
<evidence type="ECO:0000256" key="4">
    <source>
        <dbReference type="ARBA" id="ARBA00004613"/>
    </source>
</evidence>
<dbReference type="Pfam" id="PF06413">
    <property type="entry name" value="Neugrin"/>
    <property type="match status" value="1"/>
</dbReference>
<comment type="subcellular location">
    <subcellularLocation>
        <location evidence="3">Mitochondrion membrane</location>
    </subcellularLocation>
    <subcellularLocation>
        <location evidence="2">Nucleus</location>
    </subcellularLocation>
    <subcellularLocation>
        <location evidence="4">Secreted</location>
    </subcellularLocation>
</comment>
<evidence type="ECO:0000256" key="15">
    <source>
        <dbReference type="ARBA" id="ARBA00023242"/>
    </source>
</evidence>
<dbReference type="InterPro" id="IPR010487">
    <property type="entry name" value="NGRN/Rrg9"/>
</dbReference>